<dbReference type="Pfam" id="PF13730">
    <property type="entry name" value="HTH_36"/>
    <property type="match status" value="1"/>
</dbReference>
<dbReference type="GO" id="GO:0004519">
    <property type="term" value="F:endonuclease activity"/>
    <property type="evidence" value="ECO:0007669"/>
    <property type="project" value="UniProtKB-KW"/>
</dbReference>
<sequence length="162" mass="18074">MSYAITDQIRKLKVGNPTAKAVLLRLADYANDYGECFPSISLLSDETEFSVRAIKSAIDLLEEVKIIQVDRSNGRHNRYKITPESFDSGKVKPATSILIKQKISKILRTKVYERDLYRCVTCGTHLNLTCDHIVPESKGGTTTIENLQTMCKSCNSTKGVSI</sequence>
<name>A0A150I309_9GAMM</name>
<evidence type="ECO:0000313" key="3">
    <source>
        <dbReference type="Proteomes" id="UP000075680"/>
    </source>
</evidence>
<dbReference type="Proteomes" id="UP000075680">
    <property type="component" value="Unassembled WGS sequence"/>
</dbReference>
<reference evidence="2 3" key="1">
    <citation type="journal article" date="2016" name="Sci. Rep.">
        <title>Genomic and phenotypic characterization of the species Acinetobacter venetianus.</title>
        <authorList>
            <person name="Fondi M."/>
            <person name="Maida I."/>
            <person name="Perrin E."/>
            <person name="Orlandini V."/>
            <person name="La Torre L."/>
            <person name="Bosi E."/>
            <person name="Negroni A."/>
            <person name="Zanaroli G."/>
            <person name="Fava F."/>
            <person name="Decorosi F."/>
            <person name="Giovannetti L."/>
            <person name="Viti C."/>
            <person name="Vaneechoutte M."/>
            <person name="Dijkshoorn L."/>
            <person name="Fani R."/>
        </authorList>
    </citation>
    <scope>NUCLEOTIDE SEQUENCE [LARGE SCALE GENOMIC DNA]</scope>
    <source>
        <strain evidence="2 3">LUH5627</strain>
    </source>
</reference>
<comment type="caution">
    <text evidence="2">The sequence shown here is derived from an EMBL/GenBank/DDBJ whole genome shotgun (WGS) entry which is preliminary data.</text>
</comment>
<proteinExistence type="predicted"/>
<evidence type="ECO:0000313" key="2">
    <source>
        <dbReference type="EMBL" id="KXZ74203.1"/>
    </source>
</evidence>
<keyword evidence="2" id="KW-0378">Hydrolase</keyword>
<gene>
    <name evidence="2" type="ORF">AVENLUH5627_00138</name>
</gene>
<feature type="domain" description="HNH nuclease" evidence="1">
    <location>
        <begin position="106"/>
        <end position="156"/>
    </location>
</feature>
<dbReference type="CDD" id="cd00085">
    <property type="entry name" value="HNHc"/>
    <property type="match status" value="1"/>
</dbReference>
<dbReference type="PATRIC" id="fig|52133.18.peg.143"/>
<protein>
    <submittedName>
        <fullName evidence="2">HNH endonuclease</fullName>
    </submittedName>
</protein>
<dbReference type="InterPro" id="IPR052892">
    <property type="entry name" value="NA-targeting_endonuclease"/>
</dbReference>
<dbReference type="GO" id="GO:0003676">
    <property type="term" value="F:nucleic acid binding"/>
    <property type="evidence" value="ECO:0007669"/>
    <property type="project" value="InterPro"/>
</dbReference>
<organism evidence="2 3">
    <name type="scientific">Acinetobacter venetianus</name>
    <dbReference type="NCBI Taxonomy" id="52133"/>
    <lineage>
        <taxon>Bacteria</taxon>
        <taxon>Pseudomonadati</taxon>
        <taxon>Pseudomonadota</taxon>
        <taxon>Gammaproteobacteria</taxon>
        <taxon>Moraxellales</taxon>
        <taxon>Moraxellaceae</taxon>
        <taxon>Acinetobacter</taxon>
    </lineage>
</organism>
<dbReference type="PANTHER" id="PTHR33877">
    <property type="entry name" value="SLL1193 PROTEIN"/>
    <property type="match status" value="1"/>
</dbReference>
<dbReference type="InterPro" id="IPR036388">
    <property type="entry name" value="WH-like_DNA-bd_sf"/>
</dbReference>
<dbReference type="InterPro" id="IPR003615">
    <property type="entry name" value="HNH_nuc"/>
</dbReference>
<dbReference type="Gene3D" id="1.10.10.10">
    <property type="entry name" value="Winged helix-like DNA-binding domain superfamily/Winged helix DNA-binding domain"/>
    <property type="match status" value="1"/>
</dbReference>
<dbReference type="GO" id="GO:0008270">
    <property type="term" value="F:zinc ion binding"/>
    <property type="evidence" value="ECO:0007669"/>
    <property type="project" value="InterPro"/>
</dbReference>
<keyword evidence="2" id="KW-0255">Endonuclease</keyword>
<dbReference type="SMART" id="SM00507">
    <property type="entry name" value="HNHc"/>
    <property type="match status" value="1"/>
</dbReference>
<accession>A0A150I309</accession>
<dbReference type="Pfam" id="PF01844">
    <property type="entry name" value="HNH"/>
    <property type="match status" value="1"/>
</dbReference>
<dbReference type="AlphaFoldDB" id="A0A150I309"/>
<keyword evidence="2" id="KW-0540">Nuclease</keyword>
<dbReference type="PANTHER" id="PTHR33877:SF2">
    <property type="entry name" value="OS07G0170200 PROTEIN"/>
    <property type="match status" value="1"/>
</dbReference>
<dbReference type="Gene3D" id="1.10.30.50">
    <property type="match status" value="1"/>
</dbReference>
<evidence type="ECO:0000259" key="1">
    <source>
        <dbReference type="SMART" id="SM00507"/>
    </source>
</evidence>
<dbReference type="EMBL" id="JRUE01000022">
    <property type="protein sequence ID" value="KXZ74203.1"/>
    <property type="molecule type" value="Genomic_DNA"/>
</dbReference>
<dbReference type="RefSeq" id="WP_227512908.1">
    <property type="nucleotide sequence ID" value="NZ_JRUE01000022.1"/>
</dbReference>
<dbReference type="InterPro" id="IPR002711">
    <property type="entry name" value="HNH"/>
</dbReference>